<dbReference type="Pfam" id="PF02417">
    <property type="entry name" value="Chromate_transp"/>
    <property type="match status" value="1"/>
</dbReference>
<keyword evidence="3" id="KW-1003">Cell membrane</keyword>
<gene>
    <name evidence="8" type="ORF">MW290_19655</name>
</gene>
<accession>A0ABY4SGC2</accession>
<reference evidence="8" key="1">
    <citation type="submission" date="2022-05" db="EMBL/GenBank/DDBJ databases">
        <title>An RpoN-dependent PEP-CTERM gene is involved in floc formation of an Aquincola tertiaricarbonis strain.</title>
        <authorList>
            <person name="Qiu D."/>
            <person name="Xia M."/>
        </authorList>
    </citation>
    <scope>NUCLEOTIDE SEQUENCE</scope>
    <source>
        <strain evidence="8">RN12</strain>
    </source>
</reference>
<dbReference type="PANTHER" id="PTHR43663">
    <property type="entry name" value="CHROMATE TRANSPORT PROTEIN-RELATED"/>
    <property type="match status" value="1"/>
</dbReference>
<dbReference type="RefSeq" id="WP_250199377.1">
    <property type="nucleotide sequence ID" value="NZ_CP097636.1"/>
</dbReference>
<dbReference type="Proteomes" id="UP001056201">
    <property type="component" value="Chromosome 2"/>
</dbReference>
<evidence type="ECO:0000256" key="4">
    <source>
        <dbReference type="ARBA" id="ARBA00022692"/>
    </source>
</evidence>
<evidence type="ECO:0000256" key="5">
    <source>
        <dbReference type="ARBA" id="ARBA00022989"/>
    </source>
</evidence>
<evidence type="ECO:0000313" key="9">
    <source>
        <dbReference type="Proteomes" id="UP001056201"/>
    </source>
</evidence>
<dbReference type="InterPro" id="IPR003370">
    <property type="entry name" value="Chromate_transpt"/>
</dbReference>
<dbReference type="PANTHER" id="PTHR43663:SF1">
    <property type="entry name" value="CHROMATE TRANSPORTER"/>
    <property type="match status" value="1"/>
</dbReference>
<dbReference type="EMBL" id="CP097636">
    <property type="protein sequence ID" value="URI11177.1"/>
    <property type="molecule type" value="Genomic_DNA"/>
</dbReference>
<evidence type="ECO:0000256" key="7">
    <source>
        <dbReference type="SAM" id="Phobius"/>
    </source>
</evidence>
<sequence>MTEPLIPSLDTQALPRPARPRELFHAFTRMSLMGFGGVLPVAQHELVERRRWLTREDFVELLSIGQVLPGPNIVNVALMIGDRFFGWRGAAAAVGGLLGLPMLLVMSLAILYNGLAHHPMVAGALRGMGAVSAGLVLSTAVKLLPALKKNPMGRPACALVAVATVAGIAGWRLPLGWVVLAVGGSACLYAWWALGRRAR</sequence>
<dbReference type="InterPro" id="IPR052518">
    <property type="entry name" value="CHR_Transporter"/>
</dbReference>
<protein>
    <submittedName>
        <fullName evidence="8">Chromate transporter</fullName>
    </submittedName>
</protein>
<keyword evidence="6 7" id="KW-0472">Membrane</keyword>
<evidence type="ECO:0000256" key="3">
    <source>
        <dbReference type="ARBA" id="ARBA00022475"/>
    </source>
</evidence>
<keyword evidence="5 7" id="KW-1133">Transmembrane helix</keyword>
<comment type="similarity">
    <text evidence="2">Belongs to the chromate ion transporter (CHR) (TC 2.A.51) family.</text>
</comment>
<proteinExistence type="inferred from homology"/>
<keyword evidence="9" id="KW-1185">Reference proteome</keyword>
<name>A0ABY4SGC2_AQUTE</name>
<keyword evidence="4 7" id="KW-0812">Transmembrane</keyword>
<evidence type="ECO:0000256" key="6">
    <source>
        <dbReference type="ARBA" id="ARBA00023136"/>
    </source>
</evidence>
<comment type="subcellular location">
    <subcellularLocation>
        <location evidence="1">Cell membrane</location>
        <topology evidence="1">Multi-pass membrane protein</topology>
    </subcellularLocation>
</comment>
<organism evidence="8 9">
    <name type="scientific">Aquincola tertiaricarbonis</name>
    <dbReference type="NCBI Taxonomy" id="391953"/>
    <lineage>
        <taxon>Bacteria</taxon>
        <taxon>Pseudomonadati</taxon>
        <taxon>Pseudomonadota</taxon>
        <taxon>Betaproteobacteria</taxon>
        <taxon>Burkholderiales</taxon>
        <taxon>Sphaerotilaceae</taxon>
        <taxon>Aquincola</taxon>
    </lineage>
</organism>
<evidence type="ECO:0000256" key="2">
    <source>
        <dbReference type="ARBA" id="ARBA00005262"/>
    </source>
</evidence>
<feature type="transmembrane region" description="Helical" evidence="7">
    <location>
        <begin position="124"/>
        <end position="144"/>
    </location>
</feature>
<evidence type="ECO:0000256" key="1">
    <source>
        <dbReference type="ARBA" id="ARBA00004651"/>
    </source>
</evidence>
<evidence type="ECO:0000313" key="8">
    <source>
        <dbReference type="EMBL" id="URI11177.1"/>
    </source>
</evidence>
<feature type="transmembrane region" description="Helical" evidence="7">
    <location>
        <begin position="89"/>
        <end position="112"/>
    </location>
</feature>
<feature type="transmembrane region" description="Helical" evidence="7">
    <location>
        <begin position="177"/>
        <end position="194"/>
    </location>
</feature>